<dbReference type="PANTHER" id="PTHR43818">
    <property type="entry name" value="BCDNA.GH03377"/>
    <property type="match status" value="1"/>
</dbReference>
<dbReference type="Gene3D" id="3.40.50.720">
    <property type="entry name" value="NAD(P)-binding Rossmann-like Domain"/>
    <property type="match status" value="1"/>
</dbReference>
<dbReference type="Gene3D" id="3.30.360.10">
    <property type="entry name" value="Dihydrodipicolinate Reductase, domain 2"/>
    <property type="match status" value="1"/>
</dbReference>
<protein>
    <submittedName>
        <fullName evidence="4">Dehydrogenase</fullName>
    </submittedName>
</protein>
<evidence type="ECO:0000256" key="1">
    <source>
        <dbReference type="ARBA" id="ARBA00023002"/>
    </source>
</evidence>
<reference evidence="4" key="1">
    <citation type="journal article" date="2014" name="Int. J. Syst. Evol. Microbiol.">
        <title>Complete genome sequence of Corynebacterium casei LMG S-19264T (=DSM 44701T), isolated from a smear-ripened cheese.</title>
        <authorList>
            <consortium name="US DOE Joint Genome Institute (JGI-PGF)"/>
            <person name="Walter F."/>
            <person name="Albersmeier A."/>
            <person name="Kalinowski J."/>
            <person name="Ruckert C."/>
        </authorList>
    </citation>
    <scope>NUCLEOTIDE SEQUENCE</scope>
    <source>
        <strain evidence="4">CGMCC 1.15178</strain>
    </source>
</reference>
<reference evidence="4" key="2">
    <citation type="submission" date="2020-09" db="EMBL/GenBank/DDBJ databases">
        <authorList>
            <person name="Sun Q."/>
            <person name="Zhou Y."/>
        </authorList>
    </citation>
    <scope>NUCLEOTIDE SEQUENCE</scope>
    <source>
        <strain evidence="4">CGMCC 1.15178</strain>
    </source>
</reference>
<dbReference type="EMBL" id="BMHP01000002">
    <property type="protein sequence ID" value="GGD67089.1"/>
    <property type="molecule type" value="Genomic_DNA"/>
</dbReference>
<dbReference type="SUPFAM" id="SSF51735">
    <property type="entry name" value="NAD(P)-binding Rossmann-fold domains"/>
    <property type="match status" value="1"/>
</dbReference>
<dbReference type="InterPro" id="IPR000683">
    <property type="entry name" value="Gfo/Idh/MocA-like_OxRdtase_N"/>
</dbReference>
<feature type="domain" description="Gfo/Idh/MocA-like oxidoreductase N-terminal" evidence="2">
    <location>
        <begin position="4"/>
        <end position="119"/>
    </location>
</feature>
<dbReference type="RefSeq" id="WP_188992394.1">
    <property type="nucleotide sequence ID" value="NZ_BMHP01000002.1"/>
</dbReference>
<dbReference type="InterPro" id="IPR036291">
    <property type="entry name" value="NAD(P)-bd_dom_sf"/>
</dbReference>
<evidence type="ECO:0000313" key="4">
    <source>
        <dbReference type="EMBL" id="GGD67089.1"/>
    </source>
</evidence>
<dbReference type="GO" id="GO:0000166">
    <property type="term" value="F:nucleotide binding"/>
    <property type="evidence" value="ECO:0007669"/>
    <property type="project" value="InterPro"/>
</dbReference>
<keyword evidence="5" id="KW-1185">Reference proteome</keyword>
<dbReference type="Proteomes" id="UP000612456">
    <property type="component" value="Unassembled WGS sequence"/>
</dbReference>
<dbReference type="AlphaFoldDB" id="A0A917DSK2"/>
<dbReference type="InterPro" id="IPR055170">
    <property type="entry name" value="GFO_IDH_MocA-like_dom"/>
</dbReference>
<proteinExistence type="predicted"/>
<feature type="domain" description="GFO/IDH/MocA-like oxidoreductase" evidence="3">
    <location>
        <begin position="133"/>
        <end position="266"/>
    </location>
</feature>
<dbReference type="SUPFAM" id="SSF55347">
    <property type="entry name" value="Glyceraldehyde-3-phosphate dehydrogenase-like, C-terminal domain"/>
    <property type="match status" value="1"/>
</dbReference>
<evidence type="ECO:0000259" key="2">
    <source>
        <dbReference type="Pfam" id="PF01408"/>
    </source>
</evidence>
<dbReference type="GO" id="GO:0016491">
    <property type="term" value="F:oxidoreductase activity"/>
    <property type="evidence" value="ECO:0007669"/>
    <property type="project" value="UniProtKB-KW"/>
</dbReference>
<dbReference type="Pfam" id="PF22725">
    <property type="entry name" value="GFO_IDH_MocA_C3"/>
    <property type="match status" value="1"/>
</dbReference>
<organism evidence="4 5">
    <name type="scientific">Paenibacillus nasutitermitis</name>
    <dbReference type="NCBI Taxonomy" id="1652958"/>
    <lineage>
        <taxon>Bacteria</taxon>
        <taxon>Bacillati</taxon>
        <taxon>Bacillota</taxon>
        <taxon>Bacilli</taxon>
        <taxon>Bacillales</taxon>
        <taxon>Paenibacillaceae</taxon>
        <taxon>Paenibacillus</taxon>
    </lineage>
</organism>
<sequence length="381" mass="42307">MDKIKIGIVGTGFSASFHIEALRRLPHVEVVAISGSSLVKAEKMAAQYAIPKAYGSPEELIRDQEIEAVHNCTPNDLHYRINKEALLAGKHLLSEKPLAIDSRESAELVELARTSAVVSGVCYNYRHYPLVAESKRRIADGGTGRIHLVTGGYLQDWLLEETDSNWRMYAEHGGATRAIADIGSHWCDLVQHVTGERIVEVLADLKTVHPTRKVLTGENGHAQYKDVPIDTEDCGIVMIHLEGGAQGVFTVSQVSAGRKNKLFFEISAASESLHWDQEQPNRLWTGRRGSSNREIGSDRDELSDEAAAMVHYPGGHEEGWPDGVKNLFIDFYAAVEQAQEGKPDQDSRTFASMEDGHYMMKITEAILESHKRQAWVKVKPD</sequence>
<name>A0A917DSK2_9BACL</name>
<dbReference type="Pfam" id="PF01408">
    <property type="entry name" value="GFO_IDH_MocA"/>
    <property type="match status" value="1"/>
</dbReference>
<evidence type="ECO:0000259" key="3">
    <source>
        <dbReference type="Pfam" id="PF22725"/>
    </source>
</evidence>
<accession>A0A917DSK2</accession>
<dbReference type="InterPro" id="IPR050463">
    <property type="entry name" value="Gfo/Idh/MocA_oxidrdct_glycsds"/>
</dbReference>
<gene>
    <name evidence="4" type="ORF">GCM10010911_26080</name>
</gene>
<comment type="caution">
    <text evidence="4">The sequence shown here is derived from an EMBL/GenBank/DDBJ whole genome shotgun (WGS) entry which is preliminary data.</text>
</comment>
<dbReference type="PANTHER" id="PTHR43818:SF11">
    <property type="entry name" value="BCDNA.GH03377"/>
    <property type="match status" value="1"/>
</dbReference>
<evidence type="ECO:0000313" key="5">
    <source>
        <dbReference type="Proteomes" id="UP000612456"/>
    </source>
</evidence>
<keyword evidence="1" id="KW-0560">Oxidoreductase</keyword>